<keyword evidence="5 7" id="KW-0157">Chromophore</keyword>
<evidence type="ECO:0000256" key="8">
    <source>
        <dbReference type="SAM" id="MobiDB-lite"/>
    </source>
</evidence>
<dbReference type="GO" id="GO:0009523">
    <property type="term" value="C:photosystem II"/>
    <property type="evidence" value="ECO:0007669"/>
    <property type="project" value="UniProtKB-KW"/>
</dbReference>
<protein>
    <recommendedName>
        <fullName evidence="7">Chlorophyll a-b binding protein, chloroplastic</fullName>
    </recommendedName>
</protein>
<dbReference type="SUPFAM" id="SSF103511">
    <property type="entry name" value="Chlorophyll a-b binding protein"/>
    <property type="match status" value="1"/>
</dbReference>
<feature type="binding site" evidence="6">
    <location>
        <position position="185"/>
    </location>
    <ligand>
        <name>chlorophyll b</name>
        <dbReference type="ChEBI" id="CHEBI:61721"/>
        <label>2</label>
    </ligand>
</feature>
<evidence type="ECO:0000256" key="7">
    <source>
        <dbReference type="RuleBase" id="RU363080"/>
    </source>
</evidence>
<dbReference type="AlphaFoldDB" id="A0A150GKB0"/>
<evidence type="ECO:0000313" key="10">
    <source>
        <dbReference type="Proteomes" id="UP000075714"/>
    </source>
</evidence>
<feature type="binding site" evidence="6">
    <location>
        <position position="308"/>
    </location>
    <ligand>
        <name>chlorophyll a</name>
        <dbReference type="ChEBI" id="CHEBI:58416"/>
        <label>1</label>
    </ligand>
</feature>
<dbReference type="GO" id="GO:0016168">
    <property type="term" value="F:chlorophyll binding"/>
    <property type="evidence" value="ECO:0007669"/>
    <property type="project" value="UniProtKB-KW"/>
</dbReference>
<feature type="binding site" description="axial binding residue" evidence="6">
    <location>
        <position position="249"/>
    </location>
    <ligand>
        <name>chlorophyll a</name>
        <dbReference type="ChEBI" id="CHEBI:58416"/>
        <label>6</label>
    </ligand>
    <ligandPart>
        <name>Mg</name>
        <dbReference type="ChEBI" id="CHEBI:25107"/>
    </ligandPart>
</feature>
<dbReference type="GO" id="GO:0009522">
    <property type="term" value="C:photosystem I"/>
    <property type="evidence" value="ECO:0007669"/>
    <property type="project" value="UniProtKB-KW"/>
</dbReference>
<dbReference type="OrthoDB" id="423598at2759"/>
<evidence type="ECO:0000256" key="6">
    <source>
        <dbReference type="PIRSR" id="PIRSR601344-1"/>
    </source>
</evidence>
<dbReference type="GO" id="GO:0009535">
    <property type="term" value="C:chloroplast thylakoid membrane"/>
    <property type="evidence" value="ECO:0007669"/>
    <property type="project" value="UniProtKB-SubCell"/>
</dbReference>
<dbReference type="Pfam" id="PF00504">
    <property type="entry name" value="Chloroa_b-bind"/>
    <property type="match status" value="1"/>
</dbReference>
<keyword evidence="4 7" id="KW-0934">Plastid</keyword>
<name>A0A150GKB0_GONPE</name>
<evidence type="ECO:0000313" key="9">
    <source>
        <dbReference type="EMBL" id="KXZ50232.1"/>
    </source>
</evidence>
<dbReference type="Proteomes" id="UP000075714">
    <property type="component" value="Unassembled WGS sequence"/>
</dbReference>
<keyword evidence="7" id="KW-0604">Photosystem II</keyword>
<dbReference type="InterPro" id="IPR022796">
    <property type="entry name" value="Chloroa_b-bind"/>
</dbReference>
<keyword evidence="7" id="KW-0793">Thylakoid</keyword>
<comment type="function">
    <text evidence="7">The light-harvesting complex (LHC) functions as a light receptor, it captures and delivers excitation energy to photosystems with which it is closely associated.</text>
</comment>
<evidence type="ECO:0000256" key="1">
    <source>
        <dbReference type="ARBA" id="ARBA00022494"/>
    </source>
</evidence>
<dbReference type="GO" id="GO:0009765">
    <property type="term" value="P:photosynthesis, light harvesting"/>
    <property type="evidence" value="ECO:0007669"/>
    <property type="project" value="InterPro"/>
</dbReference>
<keyword evidence="3 7" id="KW-0602">Photosynthesis</keyword>
<comment type="caution">
    <text evidence="9">The sequence shown here is derived from an EMBL/GenBank/DDBJ whole genome shotgun (WGS) entry which is preliminary data.</text>
</comment>
<feature type="binding site" evidence="6">
    <location>
        <position position="180"/>
    </location>
    <ligand>
        <name>chlorophyll a</name>
        <dbReference type="ChEBI" id="CHEBI:58416"/>
        <label>1</label>
    </ligand>
</feature>
<keyword evidence="10" id="KW-1185">Reference proteome</keyword>
<keyword evidence="2 7" id="KW-0150">Chloroplast</keyword>
<keyword evidence="7" id="KW-0603">Photosystem I</keyword>
<reference evidence="10" key="1">
    <citation type="journal article" date="2016" name="Nat. Commun.">
        <title>The Gonium pectorale genome demonstrates co-option of cell cycle regulation during the evolution of multicellularity.</title>
        <authorList>
            <person name="Hanschen E.R."/>
            <person name="Marriage T.N."/>
            <person name="Ferris P.J."/>
            <person name="Hamaji T."/>
            <person name="Toyoda A."/>
            <person name="Fujiyama A."/>
            <person name="Neme R."/>
            <person name="Noguchi H."/>
            <person name="Minakuchi Y."/>
            <person name="Suzuki M."/>
            <person name="Kawai-Toyooka H."/>
            <person name="Smith D.R."/>
            <person name="Sparks H."/>
            <person name="Anderson J."/>
            <person name="Bakaric R."/>
            <person name="Luria V."/>
            <person name="Karger A."/>
            <person name="Kirschner M.W."/>
            <person name="Durand P.M."/>
            <person name="Michod R.E."/>
            <person name="Nozaki H."/>
            <person name="Olson B.J."/>
        </authorList>
    </citation>
    <scope>NUCLEOTIDE SEQUENCE [LARGE SCALE GENOMIC DNA]</scope>
    <source>
        <strain evidence="10">NIES-2863</strain>
    </source>
</reference>
<dbReference type="InterPro" id="IPR001344">
    <property type="entry name" value="Chloro_AB-bd_pln"/>
</dbReference>
<evidence type="ECO:0000256" key="4">
    <source>
        <dbReference type="ARBA" id="ARBA00022640"/>
    </source>
</evidence>
<dbReference type="FunFam" id="1.10.3460.10:FF:000009">
    <property type="entry name" value="Chlorophyll a-b binding protein, chloroplastic"/>
    <property type="match status" value="1"/>
</dbReference>
<proteinExistence type="inferred from homology"/>
<organism evidence="9 10">
    <name type="scientific">Gonium pectorale</name>
    <name type="common">Green alga</name>
    <dbReference type="NCBI Taxonomy" id="33097"/>
    <lineage>
        <taxon>Eukaryota</taxon>
        <taxon>Viridiplantae</taxon>
        <taxon>Chlorophyta</taxon>
        <taxon>core chlorophytes</taxon>
        <taxon>Chlorophyceae</taxon>
        <taxon>CS clade</taxon>
        <taxon>Chlamydomonadales</taxon>
        <taxon>Volvocaceae</taxon>
        <taxon>Gonium</taxon>
    </lineage>
</organism>
<dbReference type="STRING" id="33097.A0A150GKB0"/>
<gene>
    <name evidence="9" type="ORF">GPECTOR_17g870</name>
</gene>
<evidence type="ECO:0000256" key="2">
    <source>
        <dbReference type="ARBA" id="ARBA00022528"/>
    </source>
</evidence>
<evidence type="ECO:0000256" key="3">
    <source>
        <dbReference type="ARBA" id="ARBA00022531"/>
    </source>
</evidence>
<feature type="binding site" evidence="6">
    <location>
        <position position="322"/>
    </location>
    <ligand>
        <name>chlorophyll a</name>
        <dbReference type="ChEBI" id="CHEBI:58416"/>
        <label>1</label>
    </ligand>
</feature>
<feature type="binding site" evidence="6">
    <location>
        <position position="305"/>
    </location>
    <ligand>
        <name>chlorophyll a</name>
        <dbReference type="ChEBI" id="CHEBI:58416"/>
        <label>1</label>
    </ligand>
</feature>
<feature type="region of interest" description="Disordered" evidence="8">
    <location>
        <begin position="1"/>
        <end position="38"/>
    </location>
</feature>
<sequence length="355" mass="37324">MQVKLRGTVGIARGHGPDGPASSSQPATPEPATPPQPETLTTRAAKLAAEVVASPLFYLIAGLAAIKLVSSTGEDGATIFVFAALPITALTALSKSSVGKQVQQQLESRLPELQAAAEATRVAHQAARERSPWYGPSRRRLPGPLGSAAHLDGWAAGDAGFDPLGLAREPAAFTRLREAELLHARWAMLGAVGCLIPELLAMRGVDLGEPVWWKVGASKLNSDLTLNWGGIEGFRIAGKQGIGLIAACQAVLMGGPEYARYVGIRSLEPVGVFLPGDQNYPGGGPFDPLNYASDADGFVDQAVREVKNGRLAMMGMLGFFAQAAVTREGPVQNVLDFLADPAHNNILTNLGRLVQ</sequence>
<feature type="binding site" description="axial binding residue" evidence="6">
    <location>
        <position position="267"/>
    </location>
    <ligand>
        <name>chlorophyll b</name>
        <dbReference type="ChEBI" id="CHEBI:61721"/>
        <label>1</label>
    </ligand>
    <ligandPart>
        <name>Mg</name>
        <dbReference type="ChEBI" id="CHEBI:25107"/>
    </ligandPart>
</feature>
<accession>A0A150GKB0</accession>
<comment type="similarity">
    <text evidence="7">Belongs to the light-harvesting chlorophyll a/b-binding (LHC) protein family.</text>
</comment>
<keyword evidence="1 6" id="KW-0148">Chlorophyll</keyword>
<dbReference type="PANTHER" id="PTHR21649">
    <property type="entry name" value="CHLOROPHYLL A/B BINDING PROTEIN"/>
    <property type="match status" value="1"/>
</dbReference>
<feature type="compositionally biased region" description="Pro residues" evidence="8">
    <location>
        <begin position="28"/>
        <end position="37"/>
    </location>
</feature>
<comment type="subcellular location">
    <subcellularLocation>
        <location evidence="7">Plastid</location>
        <location evidence="7">Chloroplast thylakoid membrane</location>
    </subcellularLocation>
</comment>
<feature type="binding site" description="axial binding residue" evidence="6">
    <location>
        <position position="257"/>
    </location>
    <ligand>
        <name>chlorophyll b</name>
        <dbReference type="ChEBI" id="CHEBI:61721"/>
        <label>1</label>
    </ligand>
    <ligandPart>
        <name>Mg</name>
        <dbReference type="ChEBI" id="CHEBI:25107"/>
    </ligandPart>
</feature>
<feature type="binding site" evidence="6">
    <location>
        <position position="310"/>
    </location>
    <ligand>
        <name>chlorophyll a</name>
        <dbReference type="ChEBI" id="CHEBI:58416"/>
        <label>1</label>
    </ligand>
</feature>
<dbReference type="EMBL" id="LSYV01000018">
    <property type="protein sequence ID" value="KXZ50232.1"/>
    <property type="molecule type" value="Genomic_DNA"/>
</dbReference>
<feature type="binding site" evidence="6">
    <location>
        <position position="183"/>
    </location>
    <ligand>
        <name>chlorophyll a</name>
        <dbReference type="ChEBI" id="CHEBI:58416"/>
        <label>1</label>
    </ligand>
</feature>
<evidence type="ECO:0000256" key="5">
    <source>
        <dbReference type="ARBA" id="ARBA00022991"/>
    </source>
</evidence>
<dbReference type="Gene3D" id="1.10.3460.10">
    <property type="entry name" value="Chlorophyll a/b binding protein domain"/>
    <property type="match status" value="1"/>
</dbReference>